<dbReference type="PROSITE" id="PS51257">
    <property type="entry name" value="PROKAR_LIPOPROTEIN"/>
    <property type="match status" value="1"/>
</dbReference>
<feature type="chain" id="PRO_5012924265" description="Lipoprotein" evidence="1">
    <location>
        <begin position="21"/>
        <end position="193"/>
    </location>
</feature>
<dbReference type="EMBL" id="NKHF01000099">
    <property type="protein sequence ID" value="PCK30050.1"/>
    <property type="molecule type" value="Genomic_DNA"/>
</dbReference>
<evidence type="ECO:0008006" key="4">
    <source>
        <dbReference type="Google" id="ProtNLM"/>
    </source>
</evidence>
<proteinExistence type="predicted"/>
<dbReference type="OrthoDB" id="9961230at2"/>
<organism evidence="2 3">
    <name type="scientific">Pseudoalteromonas piscicida</name>
    <dbReference type="NCBI Taxonomy" id="43662"/>
    <lineage>
        <taxon>Bacteria</taxon>
        <taxon>Pseudomonadati</taxon>
        <taxon>Pseudomonadota</taxon>
        <taxon>Gammaproteobacteria</taxon>
        <taxon>Alteromonadales</taxon>
        <taxon>Pseudoalteromonadaceae</taxon>
        <taxon>Pseudoalteromonas</taxon>
    </lineage>
</organism>
<keyword evidence="1" id="KW-0732">Signal</keyword>
<evidence type="ECO:0000256" key="1">
    <source>
        <dbReference type="SAM" id="SignalP"/>
    </source>
</evidence>
<keyword evidence="3" id="KW-1185">Reference proteome</keyword>
<feature type="signal peptide" evidence="1">
    <location>
        <begin position="1"/>
        <end position="20"/>
    </location>
</feature>
<name>A0A2A5JKT7_PSEO7</name>
<dbReference type="RefSeq" id="WP_099643744.1">
    <property type="nucleotide sequence ID" value="NZ_NKHF01000099.1"/>
</dbReference>
<evidence type="ECO:0000313" key="3">
    <source>
        <dbReference type="Proteomes" id="UP000228621"/>
    </source>
</evidence>
<protein>
    <recommendedName>
        <fullName evidence="4">Lipoprotein</fullName>
    </recommendedName>
</protein>
<evidence type="ECO:0000313" key="2">
    <source>
        <dbReference type="EMBL" id="PCK30050.1"/>
    </source>
</evidence>
<reference evidence="3" key="1">
    <citation type="journal article" date="2019" name="Genome Announc.">
        <title>Draft Genome Sequence of Pseudoalteromonas piscicida Strain 36Y ROTHPW, an Hypersaline Seawater Isolate from the South Coast of Sonora, Mexico.</title>
        <authorList>
            <person name="Sanchez-Diaz R."/>
            <person name="Molina-Garza Z.J."/>
            <person name="Cruz-Suarez L.E."/>
            <person name="Selvin J."/>
            <person name="Kiran G.S."/>
            <person name="Ibarra-Gamez J.C."/>
            <person name="Gomez-Gil B."/>
            <person name="Galaviz-Silva L."/>
        </authorList>
    </citation>
    <scope>NUCLEOTIDE SEQUENCE [LARGE SCALE GENOMIC DNA]</scope>
    <source>
        <strain evidence="3">36Y_RITHPW</strain>
    </source>
</reference>
<sequence length="193" mass="21805">MFRKLIFVVSLLLLAGCASTGAKKSYKPVKKIYETIQFNPVLGEIPSDHPEYLKASGECESTVYAEGIQINGETVKDRSKLNKISTEHMSEYIKNRLYKDLDINGAYHGASAAVSVTTGNYTSSYSSKSKPKSYSDYMKEYMSLEKPQDIKAIDALQESYIKCMREDKQFRPFKTIVKDAKTGEVIMVHELKK</sequence>
<dbReference type="Proteomes" id="UP000228621">
    <property type="component" value="Unassembled WGS sequence"/>
</dbReference>
<accession>A0A2A5JKT7</accession>
<dbReference type="AlphaFoldDB" id="A0A2A5JKT7"/>
<comment type="caution">
    <text evidence="2">The sequence shown here is derived from an EMBL/GenBank/DDBJ whole genome shotgun (WGS) entry which is preliminary data.</text>
</comment>
<gene>
    <name evidence="2" type="ORF">CEX98_19870</name>
</gene>